<gene>
    <name evidence="2" type="ORF">J3R73_001563</name>
</gene>
<evidence type="ECO:0000256" key="1">
    <source>
        <dbReference type="SAM" id="SignalP"/>
    </source>
</evidence>
<evidence type="ECO:0000313" key="2">
    <source>
        <dbReference type="EMBL" id="MDQ0391771.1"/>
    </source>
</evidence>
<proteinExistence type="predicted"/>
<reference evidence="2 3" key="1">
    <citation type="submission" date="2023-07" db="EMBL/GenBank/DDBJ databases">
        <title>Genomic Encyclopedia of Type Strains, Phase IV (KMG-IV): sequencing the most valuable type-strain genomes for metagenomic binning, comparative biology and taxonomic classification.</title>
        <authorList>
            <person name="Goeker M."/>
        </authorList>
    </citation>
    <scope>NUCLEOTIDE SEQUENCE [LARGE SCALE GENOMIC DNA]</scope>
    <source>
        <strain evidence="2 3">DSM 5896</strain>
    </source>
</reference>
<feature type="signal peptide" evidence="1">
    <location>
        <begin position="1"/>
        <end position="18"/>
    </location>
</feature>
<comment type="caution">
    <text evidence="2">The sequence shown here is derived from an EMBL/GenBank/DDBJ whole genome shotgun (WGS) entry which is preliminary data.</text>
</comment>
<keyword evidence="1" id="KW-0732">Signal</keyword>
<protein>
    <submittedName>
        <fullName evidence="2">Uncharacterized protein</fullName>
    </submittedName>
</protein>
<dbReference type="Proteomes" id="UP001237448">
    <property type="component" value="Unassembled WGS sequence"/>
</dbReference>
<organism evidence="2 3">
    <name type="scientific">Labrys monachus</name>
    <dbReference type="NCBI Taxonomy" id="217067"/>
    <lineage>
        <taxon>Bacteria</taxon>
        <taxon>Pseudomonadati</taxon>
        <taxon>Pseudomonadota</taxon>
        <taxon>Alphaproteobacteria</taxon>
        <taxon>Hyphomicrobiales</taxon>
        <taxon>Xanthobacteraceae</taxon>
        <taxon>Labrys</taxon>
    </lineage>
</organism>
<feature type="chain" id="PRO_5046864223" evidence="1">
    <location>
        <begin position="19"/>
        <end position="130"/>
    </location>
</feature>
<dbReference type="RefSeq" id="WP_307424627.1">
    <property type="nucleotide sequence ID" value="NZ_JAUSVK010000001.1"/>
</dbReference>
<evidence type="ECO:0000313" key="3">
    <source>
        <dbReference type="Proteomes" id="UP001237448"/>
    </source>
</evidence>
<accession>A0ABU0FBG0</accession>
<dbReference type="EMBL" id="JAUSVK010000001">
    <property type="protein sequence ID" value="MDQ0391771.1"/>
    <property type="molecule type" value="Genomic_DNA"/>
</dbReference>
<keyword evidence="3" id="KW-1185">Reference proteome</keyword>
<name>A0ABU0FBG0_9HYPH</name>
<sequence>MAAFAAVGMAVLSGAASAGPVESDVKRNTPAGLWPILAYGEDDCASYPIRDLKITVQPRHGIAGFVKAPFTLDEATGLCKGTRIEVPWLVYKPAKDYVGSDTVSISWNKTSYTNDTHVTYMTKDFAITIK</sequence>